<dbReference type="EMBL" id="JABBMT010000003">
    <property type="protein sequence ID" value="NMM39915.1"/>
    <property type="molecule type" value="Genomic_DNA"/>
</dbReference>
<proteinExistence type="predicted"/>
<evidence type="ECO:0008006" key="4">
    <source>
        <dbReference type="Google" id="ProtNLM"/>
    </source>
</evidence>
<keyword evidence="1" id="KW-0732">Signal</keyword>
<dbReference type="PROSITE" id="PS51257">
    <property type="entry name" value="PROKAR_LIPOPROTEIN"/>
    <property type="match status" value="1"/>
</dbReference>
<evidence type="ECO:0000313" key="3">
    <source>
        <dbReference type="Proteomes" id="UP000570493"/>
    </source>
</evidence>
<accession>A0A7Y0DQQ2</accession>
<reference evidence="2" key="1">
    <citation type="submission" date="2020-04" db="EMBL/GenBank/DDBJ databases">
        <title>Genome Sequencing for Pseudoaltermonas arctica.</title>
        <authorList>
            <person name="Elkins N.S."/>
        </authorList>
    </citation>
    <scope>NUCLEOTIDE SEQUENCE [LARGE SCALE GENOMIC DNA]</scope>
    <source>
        <strain evidence="2">NEC-BIFX-2020_0012</strain>
    </source>
</reference>
<dbReference type="Proteomes" id="UP000570493">
    <property type="component" value="Unassembled WGS sequence"/>
</dbReference>
<protein>
    <recommendedName>
        <fullName evidence="4">IgGFc-binding protein N-terminal domain-containing protein</fullName>
    </recommendedName>
</protein>
<feature type="chain" id="PRO_5031390294" description="IgGFc-binding protein N-terminal domain-containing protein" evidence="1">
    <location>
        <begin position="25"/>
        <end position="456"/>
    </location>
</feature>
<comment type="caution">
    <text evidence="2">The sequence shown here is derived from an EMBL/GenBank/DDBJ whole genome shotgun (WGS) entry which is preliminary data.</text>
</comment>
<evidence type="ECO:0000313" key="2">
    <source>
        <dbReference type="EMBL" id="NMM39915.1"/>
    </source>
</evidence>
<feature type="signal peptide" evidence="1">
    <location>
        <begin position="1"/>
        <end position="24"/>
    </location>
</feature>
<dbReference type="RefSeq" id="WP_169018917.1">
    <property type="nucleotide sequence ID" value="NZ_JABBMT010000003.1"/>
</dbReference>
<gene>
    <name evidence="2" type="ORF">HHO47_03430</name>
</gene>
<name>A0A7Y0DQQ2_9GAMM</name>
<dbReference type="AlphaFoldDB" id="A0A7Y0DQQ2"/>
<organism evidence="2 3">
    <name type="scientific">Pseudoalteromonas arctica</name>
    <dbReference type="NCBI Taxonomy" id="394751"/>
    <lineage>
        <taxon>Bacteria</taxon>
        <taxon>Pseudomonadati</taxon>
        <taxon>Pseudomonadota</taxon>
        <taxon>Gammaproteobacteria</taxon>
        <taxon>Alteromonadales</taxon>
        <taxon>Pseudoalteromonadaceae</taxon>
        <taxon>Pseudoalteromonas</taxon>
    </lineage>
</organism>
<evidence type="ECO:0000256" key="1">
    <source>
        <dbReference type="SAM" id="SignalP"/>
    </source>
</evidence>
<keyword evidence="3" id="KW-1185">Reference proteome</keyword>
<sequence>MKPAFLLIHCFTAVLSFYSCLVIAQQDFQQAYAPINVSGITIFVPIELYPDTTTYLTIKETPTEYWLQWTKNSDSKYYIIEHYINGSWQLVASNITGNEYRADKSLGNKFRVKGCHQYGCAGWTSINNVNTSPLHITSFSTNKSKVAQGERVVVSWNVEGASEVNLKVNGTHYKALPFTGNKAITAYDYSSFELSAVGFGSTKKQKMAVVVDKPQVIKEVELSGYLQPLMNLGLDIVERAIVTSGNFTYVPTQDGFLHKVNNQSQIIWSKSLNGVMANKPIIDNGYLYYSVSLISGEGEICKTYMHSADTQCKSTGSEVIASPVIKPNKNSTSPPDEQAFSISNYFSGSLNSSLLSVSTTGLVNEYSLETLTVKNQFILPGDYRNNPILSDAKLSKQNELLLRTAPNQVTAFLIPSSGSGRGSEIFSSVQRFFTTSSDDTQNTEPQVLDIAWQKEL</sequence>